<organism evidence="1 2">
    <name type="scientific">Sphingobacterium allocomposti</name>
    <dbReference type="NCBI Taxonomy" id="415956"/>
    <lineage>
        <taxon>Bacteria</taxon>
        <taxon>Pseudomonadati</taxon>
        <taxon>Bacteroidota</taxon>
        <taxon>Sphingobacteriia</taxon>
        <taxon>Sphingobacteriales</taxon>
        <taxon>Sphingobacteriaceae</taxon>
        <taxon>Sphingobacterium</taxon>
    </lineage>
</organism>
<reference evidence="1 2" key="1">
    <citation type="submission" date="2019-07" db="EMBL/GenBank/DDBJ databases">
        <title>Genomic Encyclopedia of Archaeal and Bacterial Type Strains, Phase II (KMG-II): from individual species to whole genera.</title>
        <authorList>
            <person name="Goeker M."/>
        </authorList>
    </citation>
    <scope>NUCLEOTIDE SEQUENCE [LARGE SCALE GENOMIC DNA]</scope>
    <source>
        <strain evidence="1 2">DSM 18850</strain>
    </source>
</reference>
<protein>
    <submittedName>
        <fullName evidence="1">Uncharacterized protein</fullName>
    </submittedName>
</protein>
<comment type="caution">
    <text evidence="1">The sequence shown here is derived from an EMBL/GenBank/DDBJ whole genome shotgun (WGS) entry which is preliminary data.</text>
</comment>
<keyword evidence="2" id="KW-1185">Reference proteome</keyword>
<evidence type="ECO:0000313" key="1">
    <source>
        <dbReference type="EMBL" id="TYP97590.1"/>
    </source>
</evidence>
<dbReference type="AlphaFoldDB" id="A0A5S5DNR3"/>
<proteinExistence type="predicted"/>
<accession>A0A5S5DNR3</accession>
<sequence length="29" mass="3291">MILNIGNKMLFLQSEISIENKLAKRNGKS</sequence>
<dbReference type="EMBL" id="VNHX01000002">
    <property type="protein sequence ID" value="TYP97590.1"/>
    <property type="molecule type" value="Genomic_DNA"/>
</dbReference>
<evidence type="ECO:0000313" key="2">
    <source>
        <dbReference type="Proteomes" id="UP000325105"/>
    </source>
</evidence>
<dbReference type="Proteomes" id="UP000325105">
    <property type="component" value="Unassembled WGS sequence"/>
</dbReference>
<gene>
    <name evidence="1" type="ORF">BC792_10210</name>
</gene>
<name>A0A5S5DNR3_9SPHI</name>